<accession>A0A423T587</accession>
<comment type="caution">
    <text evidence="2">The sequence shown here is derived from an EMBL/GenBank/DDBJ whole genome shotgun (WGS) entry which is preliminary data.</text>
</comment>
<proteinExistence type="predicted"/>
<organism evidence="2 3">
    <name type="scientific">Penaeus vannamei</name>
    <name type="common">Whiteleg shrimp</name>
    <name type="synonym">Litopenaeus vannamei</name>
    <dbReference type="NCBI Taxonomy" id="6689"/>
    <lineage>
        <taxon>Eukaryota</taxon>
        <taxon>Metazoa</taxon>
        <taxon>Ecdysozoa</taxon>
        <taxon>Arthropoda</taxon>
        <taxon>Crustacea</taxon>
        <taxon>Multicrustacea</taxon>
        <taxon>Malacostraca</taxon>
        <taxon>Eumalacostraca</taxon>
        <taxon>Eucarida</taxon>
        <taxon>Decapoda</taxon>
        <taxon>Dendrobranchiata</taxon>
        <taxon>Penaeoidea</taxon>
        <taxon>Penaeidae</taxon>
        <taxon>Penaeus</taxon>
    </lineage>
</organism>
<feature type="region of interest" description="Disordered" evidence="1">
    <location>
        <begin position="68"/>
        <end position="96"/>
    </location>
</feature>
<reference evidence="2 3" key="1">
    <citation type="submission" date="2018-04" db="EMBL/GenBank/DDBJ databases">
        <authorList>
            <person name="Zhang X."/>
            <person name="Yuan J."/>
            <person name="Li F."/>
            <person name="Xiang J."/>
        </authorList>
    </citation>
    <scope>NUCLEOTIDE SEQUENCE [LARGE SCALE GENOMIC DNA]</scope>
    <source>
        <tissue evidence="2">Muscle</tissue>
    </source>
</reference>
<protein>
    <submittedName>
        <fullName evidence="2">Uncharacterized protein</fullName>
    </submittedName>
</protein>
<reference evidence="2 3" key="2">
    <citation type="submission" date="2019-01" db="EMBL/GenBank/DDBJ databases">
        <title>The decoding of complex shrimp genome reveals the adaptation for benthos swimmer, frequently molting mechanism and breeding impact on genome.</title>
        <authorList>
            <person name="Sun Y."/>
            <person name="Gao Y."/>
            <person name="Yu Y."/>
        </authorList>
    </citation>
    <scope>NUCLEOTIDE SEQUENCE [LARGE SCALE GENOMIC DNA]</scope>
    <source>
        <tissue evidence="2">Muscle</tissue>
    </source>
</reference>
<evidence type="ECO:0000256" key="1">
    <source>
        <dbReference type="SAM" id="MobiDB-lite"/>
    </source>
</evidence>
<evidence type="ECO:0000313" key="3">
    <source>
        <dbReference type="Proteomes" id="UP000283509"/>
    </source>
</evidence>
<evidence type="ECO:0000313" key="2">
    <source>
        <dbReference type="EMBL" id="ROT71660.1"/>
    </source>
</evidence>
<gene>
    <name evidence="2" type="ORF">C7M84_010019</name>
</gene>
<dbReference type="EMBL" id="QCYY01002268">
    <property type="protein sequence ID" value="ROT71660.1"/>
    <property type="molecule type" value="Genomic_DNA"/>
</dbReference>
<sequence length="567" mass="61782">MRVSSFAPLPEKPSIPTAVSTFSARRRPRLEAPRCRGRLRRRTLSRKLSLRSVREARVASAAVCAGGSARARRRRGGGGTDSSVNHGERKTRKHFDGSPASFPLLPCGDASPEPVSAAYGLPGTRRDTTPFLTPPKEGIFIFVFLSFSWRLLGSSLLMALFPPALAAIRRGKWRRCWECKQQCNLAVSARRRLSARGMRGGRATLSRPSGLRQPDSIVSCPRCPAKGLLWSGAWVAKRFRNSLLVLADGSEIASSAPSTIRFIKNTKDDCGCGEKARLNVENDLQSGKNTFTRISLHLRLDWMFLEVVCCDLVNERAESTERLSPSVCRPSRSFGFTPVPTGETAHSRVAEGHGSASISSSSLGRDDLTPPSARRSASKQPETPAILATRTRKQGDWVKRPCRPSLFLCPLLPLPVTPTIFLSSPFPFPSSGDLPFFSFSHLVPYHSSSPYFFSLPLLPHVSLPLFSPLPTPSSPTPANFPCPPTLPPPRPHCLLPRAVTTPNTSASVDTTNHLTAPGLGGFSARLSCFLLVVLHLRRLCSWPECVCLCNSAGAISSRLARYSNIIS</sequence>
<feature type="region of interest" description="Disordered" evidence="1">
    <location>
        <begin position="339"/>
        <end position="392"/>
    </location>
</feature>
<dbReference type="Proteomes" id="UP000283509">
    <property type="component" value="Unassembled WGS sequence"/>
</dbReference>
<name>A0A423T587_PENVA</name>
<keyword evidence="3" id="KW-1185">Reference proteome</keyword>
<dbReference type="AlphaFoldDB" id="A0A423T587"/>